<reference evidence="1 2" key="1">
    <citation type="submission" date="2016-10" db="EMBL/GenBank/DDBJ databases">
        <authorList>
            <person name="de Groot N.N."/>
        </authorList>
    </citation>
    <scope>NUCLEOTIDE SEQUENCE [LARGE SCALE GENOMIC DNA]</scope>
    <source>
        <strain evidence="1 2">U95</strain>
    </source>
</reference>
<sequence length="130" mass="13810">MAEETKPAEVLLTVCTTCRRADVDPEGPRPGAILLDALTEAGLPEGVAIRGVECLSACTRGCSMVLSGGADRYSYVYGDLDPAEHVADILAGAAAYAKTTDGLVPWRERPVVFRKQSIARIPPLALPEQE</sequence>
<name>A0A1G5R659_9RHOB</name>
<dbReference type="SUPFAM" id="SSF52833">
    <property type="entry name" value="Thioredoxin-like"/>
    <property type="match status" value="1"/>
</dbReference>
<dbReference type="EMBL" id="FMWG01000008">
    <property type="protein sequence ID" value="SCZ68911.1"/>
    <property type="molecule type" value="Genomic_DNA"/>
</dbReference>
<accession>A0A1G5R659</accession>
<dbReference type="InterPro" id="IPR036249">
    <property type="entry name" value="Thioredoxin-like_sf"/>
</dbReference>
<gene>
    <name evidence="1" type="ORF">SAMN04488118_108134</name>
</gene>
<dbReference type="InterPro" id="IPR012863">
    <property type="entry name" value="DUF1636"/>
</dbReference>
<dbReference type="Proteomes" id="UP000198767">
    <property type="component" value="Unassembled WGS sequence"/>
</dbReference>
<dbReference type="OrthoDB" id="424426at2"/>
<proteinExistence type="predicted"/>
<organism evidence="1 2">
    <name type="scientific">Epibacterium ulvae</name>
    <dbReference type="NCBI Taxonomy" id="1156985"/>
    <lineage>
        <taxon>Bacteria</taxon>
        <taxon>Pseudomonadati</taxon>
        <taxon>Pseudomonadota</taxon>
        <taxon>Alphaproteobacteria</taxon>
        <taxon>Rhodobacterales</taxon>
        <taxon>Roseobacteraceae</taxon>
        <taxon>Epibacterium</taxon>
    </lineage>
</organism>
<dbReference type="Pfam" id="PF07845">
    <property type="entry name" value="DUF1636"/>
    <property type="match status" value="1"/>
</dbReference>
<dbReference type="AlphaFoldDB" id="A0A1G5R659"/>
<dbReference type="STRING" id="1156985.SAMN04488118_108134"/>
<evidence type="ECO:0000313" key="1">
    <source>
        <dbReference type="EMBL" id="SCZ68911.1"/>
    </source>
</evidence>
<protein>
    <submittedName>
        <fullName evidence="1">Predicted metal-binding protein</fullName>
    </submittedName>
</protein>
<dbReference type="RefSeq" id="WP_090219752.1">
    <property type="nucleotide sequence ID" value="NZ_CANLDO010000012.1"/>
</dbReference>
<evidence type="ECO:0000313" key="2">
    <source>
        <dbReference type="Proteomes" id="UP000198767"/>
    </source>
</evidence>
<keyword evidence="2" id="KW-1185">Reference proteome</keyword>